<protein>
    <submittedName>
        <fullName evidence="1">Uncharacterized protein</fullName>
    </submittedName>
</protein>
<organism evidence="1">
    <name type="scientific">Arundo donax</name>
    <name type="common">Giant reed</name>
    <name type="synonym">Donax arundinaceus</name>
    <dbReference type="NCBI Taxonomy" id="35708"/>
    <lineage>
        <taxon>Eukaryota</taxon>
        <taxon>Viridiplantae</taxon>
        <taxon>Streptophyta</taxon>
        <taxon>Embryophyta</taxon>
        <taxon>Tracheophyta</taxon>
        <taxon>Spermatophyta</taxon>
        <taxon>Magnoliopsida</taxon>
        <taxon>Liliopsida</taxon>
        <taxon>Poales</taxon>
        <taxon>Poaceae</taxon>
        <taxon>PACMAD clade</taxon>
        <taxon>Arundinoideae</taxon>
        <taxon>Arundineae</taxon>
        <taxon>Arundo</taxon>
    </lineage>
</organism>
<sequence>METTLGDTGGRREQNLLKVCALIYTEKNLFLYSIRQLLLIWEHCETLTIVSLVRTEVVCCIIRKLNDDTM</sequence>
<dbReference type="EMBL" id="GBRH01280047">
    <property type="protein sequence ID" value="JAD17848.1"/>
    <property type="molecule type" value="Transcribed_RNA"/>
</dbReference>
<proteinExistence type="predicted"/>
<dbReference type="AlphaFoldDB" id="A0A0A8XYK4"/>
<reference evidence="1" key="2">
    <citation type="journal article" date="2015" name="Data Brief">
        <title>Shoot transcriptome of the giant reed, Arundo donax.</title>
        <authorList>
            <person name="Barrero R.A."/>
            <person name="Guerrero F.D."/>
            <person name="Moolhuijzen P."/>
            <person name="Goolsby J.A."/>
            <person name="Tidwell J."/>
            <person name="Bellgard S.E."/>
            <person name="Bellgard M.I."/>
        </authorList>
    </citation>
    <scope>NUCLEOTIDE SEQUENCE</scope>
    <source>
        <tissue evidence="1">Shoot tissue taken approximately 20 cm above the soil surface</tissue>
    </source>
</reference>
<reference evidence="1" key="1">
    <citation type="submission" date="2014-09" db="EMBL/GenBank/DDBJ databases">
        <authorList>
            <person name="Magalhaes I.L.F."/>
            <person name="Oliveira U."/>
            <person name="Santos F.R."/>
            <person name="Vidigal T.H.D.A."/>
            <person name="Brescovit A.D."/>
            <person name="Santos A.J."/>
        </authorList>
    </citation>
    <scope>NUCLEOTIDE SEQUENCE</scope>
    <source>
        <tissue evidence="1">Shoot tissue taken approximately 20 cm above the soil surface</tissue>
    </source>
</reference>
<evidence type="ECO:0000313" key="1">
    <source>
        <dbReference type="EMBL" id="JAD17848.1"/>
    </source>
</evidence>
<name>A0A0A8XYK4_ARUDO</name>
<accession>A0A0A8XYK4</accession>